<evidence type="ECO:0000256" key="3">
    <source>
        <dbReference type="PIRSR" id="PIRSR000137-2"/>
    </source>
</evidence>
<dbReference type="InterPro" id="IPR000172">
    <property type="entry name" value="GMC_OxRdtase_N"/>
</dbReference>
<dbReference type="SUPFAM" id="SSF51905">
    <property type="entry name" value="FAD/NAD(P)-binding domain"/>
    <property type="match status" value="1"/>
</dbReference>
<protein>
    <submittedName>
        <fullName evidence="6">Alcohol oxidase</fullName>
    </submittedName>
</protein>
<dbReference type="PIRSF" id="PIRSF000137">
    <property type="entry name" value="Alcohol_oxidase"/>
    <property type="match status" value="1"/>
</dbReference>
<dbReference type="GO" id="GO:0016614">
    <property type="term" value="F:oxidoreductase activity, acting on CH-OH group of donors"/>
    <property type="evidence" value="ECO:0007669"/>
    <property type="project" value="InterPro"/>
</dbReference>
<dbReference type="InterPro" id="IPR012132">
    <property type="entry name" value="GMC_OxRdtase"/>
</dbReference>
<evidence type="ECO:0000259" key="5">
    <source>
        <dbReference type="PROSITE" id="PS00624"/>
    </source>
</evidence>
<dbReference type="Pfam" id="PF05199">
    <property type="entry name" value="GMC_oxred_C"/>
    <property type="match status" value="1"/>
</dbReference>
<feature type="signal peptide" evidence="4">
    <location>
        <begin position="1"/>
        <end position="22"/>
    </location>
</feature>
<keyword evidence="3" id="KW-0274">FAD</keyword>
<dbReference type="InterPro" id="IPR007867">
    <property type="entry name" value="GMC_OxRtase_C"/>
</dbReference>
<gene>
    <name evidence="6" type="ORF">BS50DRAFT_607049</name>
</gene>
<keyword evidence="4" id="KW-0732">Signal</keyword>
<organism evidence="6 7">
    <name type="scientific">Corynespora cassiicola Philippines</name>
    <dbReference type="NCBI Taxonomy" id="1448308"/>
    <lineage>
        <taxon>Eukaryota</taxon>
        <taxon>Fungi</taxon>
        <taxon>Dikarya</taxon>
        <taxon>Ascomycota</taxon>
        <taxon>Pezizomycotina</taxon>
        <taxon>Dothideomycetes</taxon>
        <taxon>Pleosporomycetidae</taxon>
        <taxon>Pleosporales</taxon>
        <taxon>Corynesporascaceae</taxon>
        <taxon>Corynespora</taxon>
    </lineage>
</organism>
<dbReference type="Gene3D" id="3.50.50.60">
    <property type="entry name" value="FAD/NAD(P)-binding domain"/>
    <property type="match status" value="1"/>
</dbReference>
<name>A0A2T2P6S3_CORCC</name>
<dbReference type="PROSITE" id="PS00624">
    <property type="entry name" value="GMC_OXRED_2"/>
    <property type="match status" value="1"/>
</dbReference>
<feature type="binding site" evidence="3">
    <location>
        <position position="111"/>
    </location>
    <ligand>
        <name>FAD</name>
        <dbReference type="ChEBI" id="CHEBI:57692"/>
    </ligand>
</feature>
<proteinExistence type="inferred from homology"/>
<accession>A0A2T2P6S3</accession>
<dbReference type="GO" id="GO:0044550">
    <property type="term" value="P:secondary metabolite biosynthetic process"/>
    <property type="evidence" value="ECO:0007669"/>
    <property type="project" value="TreeGrafter"/>
</dbReference>
<dbReference type="AlphaFoldDB" id="A0A2T2P6S3"/>
<evidence type="ECO:0000256" key="4">
    <source>
        <dbReference type="SAM" id="SignalP"/>
    </source>
</evidence>
<comment type="similarity">
    <text evidence="1">Belongs to the GMC oxidoreductase family.</text>
</comment>
<dbReference type="GO" id="GO:0050660">
    <property type="term" value="F:flavin adenine dinucleotide binding"/>
    <property type="evidence" value="ECO:0007669"/>
    <property type="project" value="InterPro"/>
</dbReference>
<dbReference type="OrthoDB" id="269227at2759"/>
<dbReference type="SUPFAM" id="SSF54373">
    <property type="entry name" value="FAD-linked reductases, C-terminal domain"/>
    <property type="match status" value="1"/>
</dbReference>
<dbReference type="Pfam" id="PF00732">
    <property type="entry name" value="GMC_oxred_N"/>
    <property type="match status" value="1"/>
</dbReference>
<feature type="domain" description="Glucose-methanol-choline oxidoreductase N-terminal" evidence="5">
    <location>
        <begin position="276"/>
        <end position="290"/>
    </location>
</feature>
<feature type="active site" description="Proton acceptor" evidence="2">
    <location>
        <position position="572"/>
    </location>
</feature>
<evidence type="ECO:0000256" key="2">
    <source>
        <dbReference type="PIRSR" id="PIRSR000137-1"/>
    </source>
</evidence>
<evidence type="ECO:0000256" key="1">
    <source>
        <dbReference type="ARBA" id="ARBA00010790"/>
    </source>
</evidence>
<dbReference type="InterPro" id="IPR036188">
    <property type="entry name" value="FAD/NAD-bd_sf"/>
</dbReference>
<feature type="chain" id="PRO_5015567670" evidence="4">
    <location>
        <begin position="23"/>
        <end position="593"/>
    </location>
</feature>
<evidence type="ECO:0000313" key="6">
    <source>
        <dbReference type="EMBL" id="PSN73387.1"/>
    </source>
</evidence>
<feature type="active site" description="Proton donor" evidence="2">
    <location>
        <position position="529"/>
    </location>
</feature>
<keyword evidence="3" id="KW-0285">Flavoprotein</keyword>
<sequence>MRMWRLGSLVLTFLGIRSYADAKCASSDRHHDFIIIGGGTAGVALAARLSQMLPSECILVIEAGPDGRNEQKIYVPGLRGTTLGSFYDWILPTTPQSEANGRSIVHNRGKVLVWNRASIEEYDAWEQLGNHGWNWKSMYPAMLKAENFQRRDGPAQYGEDGVGYGGPIDTALLEDPPLHMQACIPTLENIGVKQNLESLNGDNIGTMYQPATNNLGNHTRSYAVDFLPSASQNVAILFNSTVHKIILDASTTRATGVLLVDGTEVKARKEVIVSAGTFLSPKVLELSGIGRKDILENAGIKQLIDLPGVGENLQDHLRIQTTYELRPDILGLDVLKYNQTRAAIELDLWNRGKTSLYQYGGSCYGFLKWGQVLSNQTRLMELAMQSANTSNVVDRRKLAFLRDADSKAPGLEIIFSDGYIGTRGYPANGTTGYGKQYATILGGIMHPLARGSVHINGSNPATKPIIDPRFLGTPFDLEATKESAKFLRKLSFTEPFKTVWISEFDPGVDTDTDDEWEKYVRDNVYTFYHPLGTCAMLPKKDGGVVDPSLTVHGVRNLRVVDASIIPIIISAHIQTAVYGIAERAAGMIASQYL</sequence>
<dbReference type="EMBL" id="KZ678129">
    <property type="protein sequence ID" value="PSN73387.1"/>
    <property type="molecule type" value="Genomic_DNA"/>
</dbReference>
<comment type="cofactor">
    <cofactor evidence="3">
        <name>FAD</name>
        <dbReference type="ChEBI" id="CHEBI:57692"/>
    </cofactor>
</comment>
<feature type="binding site" evidence="3">
    <location>
        <position position="242"/>
    </location>
    <ligand>
        <name>FAD</name>
        <dbReference type="ChEBI" id="CHEBI:57692"/>
    </ligand>
</feature>
<reference evidence="6 7" key="1">
    <citation type="journal article" date="2018" name="Front. Microbiol.">
        <title>Genome-Wide Analysis of Corynespora cassiicola Leaf Fall Disease Putative Effectors.</title>
        <authorList>
            <person name="Lopez D."/>
            <person name="Ribeiro S."/>
            <person name="Label P."/>
            <person name="Fumanal B."/>
            <person name="Venisse J.S."/>
            <person name="Kohler A."/>
            <person name="de Oliveira R.R."/>
            <person name="Labutti K."/>
            <person name="Lipzen A."/>
            <person name="Lail K."/>
            <person name="Bauer D."/>
            <person name="Ohm R.A."/>
            <person name="Barry K.W."/>
            <person name="Spatafora J."/>
            <person name="Grigoriev I.V."/>
            <person name="Martin F.M."/>
            <person name="Pujade-Renaud V."/>
        </authorList>
    </citation>
    <scope>NUCLEOTIDE SEQUENCE [LARGE SCALE GENOMIC DNA]</scope>
    <source>
        <strain evidence="6 7">Philippines</strain>
    </source>
</reference>
<evidence type="ECO:0000313" key="7">
    <source>
        <dbReference type="Proteomes" id="UP000240883"/>
    </source>
</evidence>
<dbReference type="PANTHER" id="PTHR11552:SF115">
    <property type="entry name" value="DEHYDROGENASE XPTC-RELATED"/>
    <property type="match status" value="1"/>
</dbReference>
<dbReference type="Proteomes" id="UP000240883">
    <property type="component" value="Unassembled WGS sequence"/>
</dbReference>
<keyword evidence="7" id="KW-1185">Reference proteome</keyword>
<dbReference type="Gene3D" id="3.30.560.10">
    <property type="entry name" value="Glucose Oxidase, domain 3"/>
    <property type="match status" value="1"/>
</dbReference>
<dbReference type="PANTHER" id="PTHR11552">
    <property type="entry name" value="GLUCOSE-METHANOL-CHOLINE GMC OXIDOREDUCTASE"/>
    <property type="match status" value="1"/>
</dbReference>